<gene>
    <name evidence="2" type="ORF">EYF80_014449</name>
</gene>
<reference evidence="2 3" key="1">
    <citation type="submission" date="2019-03" db="EMBL/GenBank/DDBJ databases">
        <title>First draft genome of Liparis tanakae, snailfish: a comprehensive survey of snailfish specific genes.</title>
        <authorList>
            <person name="Kim W."/>
            <person name="Song I."/>
            <person name="Jeong J.-H."/>
            <person name="Kim D."/>
            <person name="Kim S."/>
            <person name="Ryu S."/>
            <person name="Song J.Y."/>
            <person name="Lee S.K."/>
        </authorList>
    </citation>
    <scope>NUCLEOTIDE SEQUENCE [LARGE SCALE GENOMIC DNA]</scope>
    <source>
        <tissue evidence="2">Muscle</tissue>
    </source>
</reference>
<evidence type="ECO:0000313" key="2">
    <source>
        <dbReference type="EMBL" id="TNN75402.1"/>
    </source>
</evidence>
<dbReference type="AlphaFoldDB" id="A0A4Z2IDL6"/>
<accession>A0A4Z2IDL6</accession>
<name>A0A4Z2IDL6_9TELE</name>
<evidence type="ECO:0000313" key="3">
    <source>
        <dbReference type="Proteomes" id="UP000314294"/>
    </source>
</evidence>
<feature type="region of interest" description="Disordered" evidence="1">
    <location>
        <begin position="1"/>
        <end position="24"/>
    </location>
</feature>
<organism evidence="2 3">
    <name type="scientific">Liparis tanakae</name>
    <name type="common">Tanaka's snailfish</name>
    <dbReference type="NCBI Taxonomy" id="230148"/>
    <lineage>
        <taxon>Eukaryota</taxon>
        <taxon>Metazoa</taxon>
        <taxon>Chordata</taxon>
        <taxon>Craniata</taxon>
        <taxon>Vertebrata</taxon>
        <taxon>Euteleostomi</taxon>
        <taxon>Actinopterygii</taxon>
        <taxon>Neopterygii</taxon>
        <taxon>Teleostei</taxon>
        <taxon>Neoteleostei</taxon>
        <taxon>Acanthomorphata</taxon>
        <taxon>Eupercaria</taxon>
        <taxon>Perciformes</taxon>
        <taxon>Cottioidei</taxon>
        <taxon>Cottales</taxon>
        <taxon>Liparidae</taxon>
        <taxon>Liparis</taxon>
    </lineage>
</organism>
<proteinExistence type="predicted"/>
<protein>
    <submittedName>
        <fullName evidence="2">Uncharacterized protein</fullName>
    </submittedName>
</protein>
<sequence>MGCEKTDAELPSCGMEGSDGKDSHGNKTPVFAAYNLKIVIASVANNNTRFMLPTSLALPRWR</sequence>
<keyword evidence="3" id="KW-1185">Reference proteome</keyword>
<evidence type="ECO:0000256" key="1">
    <source>
        <dbReference type="SAM" id="MobiDB-lite"/>
    </source>
</evidence>
<dbReference type="EMBL" id="SRLO01000104">
    <property type="protein sequence ID" value="TNN75402.1"/>
    <property type="molecule type" value="Genomic_DNA"/>
</dbReference>
<dbReference type="Proteomes" id="UP000314294">
    <property type="component" value="Unassembled WGS sequence"/>
</dbReference>
<comment type="caution">
    <text evidence="2">The sequence shown here is derived from an EMBL/GenBank/DDBJ whole genome shotgun (WGS) entry which is preliminary data.</text>
</comment>